<accession>A0A5C6Q660</accession>
<reference evidence="3 4" key="1">
    <citation type="submission" date="2019-07" db="EMBL/GenBank/DDBJ databases">
        <title>Genomes of sea-ice associated Colwellia species.</title>
        <authorList>
            <person name="Bowman J.P."/>
        </authorList>
    </citation>
    <scope>NUCLEOTIDE SEQUENCE [LARGE SCALE GENOMIC DNA]</scope>
    <source>
        <strain evidence="3 4">ACAM 459</strain>
    </source>
</reference>
<feature type="domain" description="BIG2" evidence="2">
    <location>
        <begin position="215"/>
        <end position="299"/>
    </location>
</feature>
<evidence type="ECO:0000313" key="4">
    <source>
        <dbReference type="Proteomes" id="UP000321822"/>
    </source>
</evidence>
<dbReference type="SUPFAM" id="SSF49373">
    <property type="entry name" value="Invasin/intimin cell-adhesion fragments"/>
    <property type="match status" value="2"/>
</dbReference>
<feature type="domain" description="BIG2" evidence="2">
    <location>
        <begin position="126"/>
        <end position="210"/>
    </location>
</feature>
<evidence type="ECO:0000313" key="3">
    <source>
        <dbReference type="EMBL" id="TWX64292.1"/>
    </source>
</evidence>
<dbReference type="RefSeq" id="WP_146791207.1">
    <property type="nucleotide sequence ID" value="NZ_VOLT01000014.1"/>
</dbReference>
<dbReference type="Gene3D" id="2.60.40.1080">
    <property type="match status" value="4"/>
</dbReference>
<keyword evidence="1" id="KW-0732">Signal</keyword>
<feature type="domain" description="BIG2" evidence="2">
    <location>
        <begin position="305"/>
        <end position="387"/>
    </location>
</feature>
<dbReference type="Proteomes" id="UP000321822">
    <property type="component" value="Unassembled WGS sequence"/>
</dbReference>
<dbReference type="OrthoDB" id="6220726at2"/>
<dbReference type="AlphaFoldDB" id="A0A5C6Q660"/>
<evidence type="ECO:0000259" key="2">
    <source>
        <dbReference type="SMART" id="SM00635"/>
    </source>
</evidence>
<keyword evidence="4" id="KW-1185">Reference proteome</keyword>
<name>A0A5C6Q660_9GAMM</name>
<dbReference type="InterPro" id="IPR008964">
    <property type="entry name" value="Invasin/intimin_cell_adhesion"/>
</dbReference>
<organism evidence="3 4">
    <name type="scientific">Colwellia demingiae</name>
    <dbReference type="NCBI Taxonomy" id="89401"/>
    <lineage>
        <taxon>Bacteria</taxon>
        <taxon>Pseudomonadati</taxon>
        <taxon>Pseudomonadota</taxon>
        <taxon>Gammaproteobacteria</taxon>
        <taxon>Alteromonadales</taxon>
        <taxon>Colwelliaceae</taxon>
        <taxon>Colwellia</taxon>
    </lineage>
</organism>
<feature type="domain" description="BIG2" evidence="2">
    <location>
        <begin position="31"/>
        <end position="113"/>
    </location>
</feature>
<feature type="signal peptide" evidence="1">
    <location>
        <begin position="1"/>
        <end position="22"/>
    </location>
</feature>
<feature type="chain" id="PRO_5022894644" description="BIG2 domain-containing protein" evidence="1">
    <location>
        <begin position="23"/>
        <end position="645"/>
    </location>
</feature>
<sequence length="645" mass="69800">MFNFINQLRCLLLITLLSVITACGSDSDPYYVTEVQLTATQTTFADGESQLVEGIAIYSTGEELTASSGNSIWTSQDDKIATVDYTGLVTGVSPGTTIIYASYSGSNGSDDQPVTGSISITITEASLVGIKIYSVDNTVPNGLNVQYTAVGIYSNGTEDNLANNSEMHWDSEFTDIAEIDSITGLADTQKKGETTISVTFQGLSSSTELTVTDESLVSIAISPVEGQTSVVDGYKLSFTAEATYTDDSKVIVTNDVTWHSTNSVKLNPSVPNGTFEGIEPSIEDVTATLDLKTSNAIAVTVTDALLVSVVIKPQEVTYPMGLNKNLIATGLFSDGTERDIAKEESVNWESLNEDVAKIDNNGLLTPVDNGTAEIRVTTEDDSIFDTEFFVITEAELTATIVITPKDLLLAPGESRLFIATGLYTDGEMHILNGKKGISWSLSDDDNSNYDDGVSIGNSGIIKNDFENTRAITKQLEVNVLVDGFYNSDITYTNVAAVKVLSAGGLSFVSPFSVTDAALLGMSSSTYQRLPEDGVSGPEGVDFIILTQISATTECANLVYNRHDDYRLPTSSELMSLWTRYDNSDDEDYQLYTEQKWSVGEYFWTSESSDVEGSFKVFDLRKGLEGEVSVNENERYFSCVRDTVLP</sequence>
<protein>
    <recommendedName>
        <fullName evidence="2">BIG2 domain-containing protein</fullName>
    </recommendedName>
</protein>
<dbReference type="InterPro" id="IPR003343">
    <property type="entry name" value="Big_2"/>
</dbReference>
<gene>
    <name evidence="3" type="ORF">ESZ36_20165</name>
</gene>
<evidence type="ECO:0000256" key="1">
    <source>
        <dbReference type="SAM" id="SignalP"/>
    </source>
</evidence>
<comment type="caution">
    <text evidence="3">The sequence shown here is derived from an EMBL/GenBank/DDBJ whole genome shotgun (WGS) entry which is preliminary data.</text>
</comment>
<dbReference type="Pfam" id="PF02368">
    <property type="entry name" value="Big_2"/>
    <property type="match status" value="2"/>
</dbReference>
<dbReference type="EMBL" id="VOLT01000014">
    <property type="protein sequence ID" value="TWX64292.1"/>
    <property type="molecule type" value="Genomic_DNA"/>
</dbReference>
<dbReference type="SMART" id="SM00635">
    <property type="entry name" value="BID_2"/>
    <property type="match status" value="4"/>
</dbReference>
<proteinExistence type="predicted"/>